<comment type="similarity">
    <text evidence="1">Belongs to the carbohydrate kinase PfkB family.</text>
</comment>
<reference evidence="5 6" key="1">
    <citation type="submission" date="2017-11" db="EMBL/GenBank/DDBJ databases">
        <title>Comparitive Functional Genomics of Dry Heat Resistant strains isolated from the Viking Spacecraft.</title>
        <authorList>
            <person name="Seuylemezian A."/>
            <person name="Cooper K."/>
            <person name="Vaishampayan P."/>
        </authorList>
    </citation>
    <scope>NUCLEOTIDE SEQUENCE [LARGE SCALE GENOMIC DNA]</scope>
    <source>
        <strain evidence="5 6">V32-6</strain>
    </source>
</reference>
<dbReference type="InterPro" id="IPR011611">
    <property type="entry name" value="PfkB_dom"/>
</dbReference>
<keyword evidence="3 5" id="KW-0418">Kinase</keyword>
<evidence type="ECO:0000256" key="1">
    <source>
        <dbReference type="ARBA" id="ARBA00010688"/>
    </source>
</evidence>
<dbReference type="PANTHER" id="PTHR43320">
    <property type="entry name" value="SUGAR KINASE"/>
    <property type="match status" value="1"/>
</dbReference>
<evidence type="ECO:0000256" key="2">
    <source>
        <dbReference type="ARBA" id="ARBA00022679"/>
    </source>
</evidence>
<dbReference type="Proteomes" id="UP000234950">
    <property type="component" value="Unassembled WGS sequence"/>
</dbReference>
<evidence type="ECO:0000259" key="4">
    <source>
        <dbReference type="Pfam" id="PF00294"/>
    </source>
</evidence>
<keyword evidence="6" id="KW-1185">Reference proteome</keyword>
<dbReference type="OrthoDB" id="9813569at2"/>
<keyword evidence="2" id="KW-0808">Transferase</keyword>
<dbReference type="GO" id="GO:0016301">
    <property type="term" value="F:kinase activity"/>
    <property type="evidence" value="ECO:0007669"/>
    <property type="project" value="UniProtKB-KW"/>
</dbReference>
<dbReference type="CDD" id="cd01166">
    <property type="entry name" value="KdgK"/>
    <property type="match status" value="1"/>
</dbReference>
<protein>
    <submittedName>
        <fullName evidence="5">2-dehydro-3-deoxygluconokinase</fullName>
    </submittedName>
</protein>
<dbReference type="PANTHER" id="PTHR43320:SF2">
    <property type="entry name" value="2-DEHYDRO-3-DEOXYGLUCONOKINASE_2-DEHYDRO-3-DEOXYGALACTONOKINASE"/>
    <property type="match status" value="1"/>
</dbReference>
<sequence>MKKIVTLGEIMLRLSVNNSEKLFQADQLTMHYGGAEANVAVSLSNFGHDVYFVSKIPENPLGIAVERQMKANSVHTDYLMKGGERLGTYYLEIGVGQRSSQVTYDRKYSSFSMLRTEEINLDEVFSGVELFHVSGITPALSQNLKELTLLALKKAKEKGILTSFDFNYRAKLWSQQEAAETIKELLPFVDICSCGELDAVYILGMDQADHSLPREEKLRYYYSKLIEMYPNIRYIGSTFRNIISASTNTLQGNYFTEGELYQSKVFQIDHIVDRVGGGDAFAAGILYGILENMPSEELIAFATAASALKHTVHGDYNVFSVDEVVTFANNGAGKIVR</sequence>
<dbReference type="EMBL" id="PGVE01000078">
    <property type="protein sequence ID" value="PLS02237.1"/>
    <property type="molecule type" value="Genomic_DNA"/>
</dbReference>
<dbReference type="Gene3D" id="3.40.1190.20">
    <property type="match status" value="1"/>
</dbReference>
<evidence type="ECO:0000256" key="3">
    <source>
        <dbReference type="ARBA" id="ARBA00022777"/>
    </source>
</evidence>
<dbReference type="InterPro" id="IPR052700">
    <property type="entry name" value="Carb_kinase_PfkB-like"/>
</dbReference>
<evidence type="ECO:0000313" key="5">
    <source>
        <dbReference type="EMBL" id="PLS02237.1"/>
    </source>
</evidence>
<name>A0A2N5H9N1_9BACI</name>
<dbReference type="InterPro" id="IPR029056">
    <property type="entry name" value="Ribokinase-like"/>
</dbReference>
<organism evidence="5 6">
    <name type="scientific">Neobacillus cucumis</name>
    <dbReference type="NCBI Taxonomy" id="1740721"/>
    <lineage>
        <taxon>Bacteria</taxon>
        <taxon>Bacillati</taxon>
        <taxon>Bacillota</taxon>
        <taxon>Bacilli</taxon>
        <taxon>Bacillales</taxon>
        <taxon>Bacillaceae</taxon>
        <taxon>Neobacillus</taxon>
    </lineage>
</organism>
<dbReference type="AlphaFoldDB" id="A0A2N5H9N1"/>
<dbReference type="RefSeq" id="WP_101650164.1">
    <property type="nucleotide sequence ID" value="NZ_PGVE01000078.1"/>
</dbReference>
<gene>
    <name evidence="5" type="ORF">CVD27_21070</name>
</gene>
<accession>A0A2N5H9N1</accession>
<dbReference type="SUPFAM" id="SSF53613">
    <property type="entry name" value="Ribokinase-like"/>
    <property type="match status" value="1"/>
</dbReference>
<evidence type="ECO:0000313" key="6">
    <source>
        <dbReference type="Proteomes" id="UP000234950"/>
    </source>
</evidence>
<proteinExistence type="inferred from homology"/>
<dbReference type="Pfam" id="PF00294">
    <property type="entry name" value="PfkB"/>
    <property type="match status" value="1"/>
</dbReference>
<feature type="domain" description="Carbohydrate kinase PfkB" evidence="4">
    <location>
        <begin position="1"/>
        <end position="317"/>
    </location>
</feature>
<comment type="caution">
    <text evidence="5">The sequence shown here is derived from an EMBL/GenBank/DDBJ whole genome shotgun (WGS) entry which is preliminary data.</text>
</comment>